<accession>A0A1A6A2K7</accession>
<dbReference type="InterPro" id="IPR046347">
    <property type="entry name" value="bZIP_sf"/>
</dbReference>
<dbReference type="Proteomes" id="UP000078595">
    <property type="component" value="Chromosome 6"/>
</dbReference>
<evidence type="ECO:0000313" key="3">
    <source>
        <dbReference type="EMBL" id="OBR84283.1"/>
    </source>
</evidence>
<gene>
    <name evidence="3" type="ORF">I303_05140</name>
    <name evidence="4" type="ORF">I303_105414</name>
</gene>
<dbReference type="Pfam" id="PF00170">
    <property type="entry name" value="bZIP_1"/>
    <property type="match status" value="1"/>
</dbReference>
<reference evidence="3" key="1">
    <citation type="submission" date="2013-07" db="EMBL/GenBank/DDBJ databases">
        <title>The Genome Sequence of Cryptococcus dejecticola CBS10117.</title>
        <authorList>
            <consortium name="The Broad Institute Genome Sequencing Platform"/>
            <person name="Cuomo C."/>
            <person name="Litvintseva A."/>
            <person name="Chen Y."/>
            <person name="Heitman J."/>
            <person name="Sun S."/>
            <person name="Springer D."/>
            <person name="Dromer F."/>
            <person name="Young S.K."/>
            <person name="Zeng Q."/>
            <person name="Gargeya S."/>
            <person name="Fitzgerald M."/>
            <person name="Abouelleil A."/>
            <person name="Alvarado L."/>
            <person name="Berlin A.M."/>
            <person name="Chapman S.B."/>
            <person name="Dewar J."/>
            <person name="Goldberg J."/>
            <person name="Griggs A."/>
            <person name="Gujja S."/>
            <person name="Hansen M."/>
            <person name="Howarth C."/>
            <person name="Imamovic A."/>
            <person name="Larimer J."/>
            <person name="McCowan C."/>
            <person name="Murphy C."/>
            <person name="Pearson M."/>
            <person name="Priest M."/>
            <person name="Roberts A."/>
            <person name="Saif S."/>
            <person name="Shea T."/>
            <person name="Sykes S."/>
            <person name="Wortman J."/>
            <person name="Nusbaum C."/>
            <person name="Birren B."/>
        </authorList>
    </citation>
    <scope>NUCLEOTIDE SEQUENCE [LARGE SCALE GENOMIC DNA]</scope>
    <source>
        <strain evidence="3">CBS 10117</strain>
    </source>
</reference>
<dbReference type="PROSITE" id="PS50217">
    <property type="entry name" value="BZIP"/>
    <property type="match status" value="1"/>
</dbReference>
<keyword evidence="5" id="KW-1185">Reference proteome</keyword>
<feature type="compositionally biased region" description="Polar residues" evidence="1">
    <location>
        <begin position="51"/>
        <end position="63"/>
    </location>
</feature>
<evidence type="ECO:0000259" key="2">
    <source>
        <dbReference type="PROSITE" id="PS50217"/>
    </source>
</evidence>
<proteinExistence type="predicted"/>
<sequence length="357" mass="39300">MSNINHNHPPLSPSQLVKRRAVSPSASPSSSRSPPQLSPLSPEIDPHAYQSRANLPGPSTGTASVRRREANRLAAQRFRSRKKGYQDNLEERIRVLESEKEVLIRQLDESLSHSGHSSSSLPSRSSTVRRNHVDGGEGNEGHAWSGSAARRMSQSPEGTKPLDADVRIASLESANRRLQEDLRKLLDENEQMRNELRRWQAGAEDKAREGVPDHAATPDGHDFTSHTSVNSDSGNRTDHRLPALLNDQHSSDRRRLELDHATNPELIDRAHPRPNLPPLDLSMAHPPGLPTTSPFSRSAFETSESFSRSTQPDGHSAGVQLPPLRLPPIRTTLSPTSMTNTLPSPRGYPGGNPLDPR</sequence>
<feature type="compositionally biased region" description="Polar residues" evidence="1">
    <location>
        <begin position="290"/>
        <end position="313"/>
    </location>
</feature>
<dbReference type="RefSeq" id="XP_018262125.1">
    <property type="nucleotide sequence ID" value="XM_018408434.1"/>
</dbReference>
<feature type="region of interest" description="Disordered" evidence="1">
    <location>
        <begin position="108"/>
        <end position="164"/>
    </location>
</feature>
<feature type="compositionally biased region" description="Basic and acidic residues" evidence="1">
    <location>
        <begin position="201"/>
        <end position="212"/>
    </location>
</feature>
<dbReference type="SUPFAM" id="SSF57959">
    <property type="entry name" value="Leucine zipper domain"/>
    <property type="match status" value="1"/>
</dbReference>
<feature type="domain" description="BZIP" evidence="2">
    <location>
        <begin position="66"/>
        <end position="109"/>
    </location>
</feature>
<name>A0A1A6A2K7_9TREE</name>
<evidence type="ECO:0000313" key="4">
    <source>
        <dbReference type="EMBL" id="WWC62816.1"/>
    </source>
</evidence>
<organism evidence="3">
    <name type="scientific">Kwoniella dejecticola CBS 10117</name>
    <dbReference type="NCBI Taxonomy" id="1296121"/>
    <lineage>
        <taxon>Eukaryota</taxon>
        <taxon>Fungi</taxon>
        <taxon>Dikarya</taxon>
        <taxon>Basidiomycota</taxon>
        <taxon>Agaricomycotina</taxon>
        <taxon>Tremellomycetes</taxon>
        <taxon>Tremellales</taxon>
        <taxon>Cryptococcaceae</taxon>
        <taxon>Kwoniella</taxon>
    </lineage>
</organism>
<evidence type="ECO:0000256" key="1">
    <source>
        <dbReference type="SAM" id="MobiDB-lite"/>
    </source>
</evidence>
<feature type="region of interest" description="Disordered" evidence="1">
    <location>
        <begin position="1"/>
        <end position="82"/>
    </location>
</feature>
<dbReference type="SMART" id="SM00338">
    <property type="entry name" value="BRLZ"/>
    <property type="match status" value="1"/>
</dbReference>
<feature type="compositionally biased region" description="Basic and acidic residues" evidence="1">
    <location>
        <begin position="249"/>
        <end position="271"/>
    </location>
</feature>
<protein>
    <recommendedName>
        <fullName evidence="2">BZIP domain-containing protein</fullName>
    </recommendedName>
</protein>
<reference evidence="4" key="2">
    <citation type="submission" date="2013-07" db="EMBL/GenBank/DDBJ databases">
        <authorList>
            <consortium name="The Broad Institute Genome Sequencing Platform"/>
            <person name="Cuomo C."/>
            <person name="Litvintseva A."/>
            <person name="Chen Y."/>
            <person name="Heitman J."/>
            <person name="Sun S."/>
            <person name="Springer D."/>
            <person name="Dromer F."/>
            <person name="Young S.K."/>
            <person name="Zeng Q."/>
            <person name="Gargeya S."/>
            <person name="Fitzgerald M."/>
            <person name="Abouelleil A."/>
            <person name="Alvarado L."/>
            <person name="Berlin A.M."/>
            <person name="Chapman S.B."/>
            <person name="Dewar J."/>
            <person name="Goldberg J."/>
            <person name="Griggs A."/>
            <person name="Gujja S."/>
            <person name="Hansen M."/>
            <person name="Howarth C."/>
            <person name="Imamovic A."/>
            <person name="Larimer J."/>
            <person name="McCowan C."/>
            <person name="Murphy C."/>
            <person name="Pearson M."/>
            <person name="Priest M."/>
            <person name="Roberts A."/>
            <person name="Saif S."/>
            <person name="Shea T."/>
            <person name="Sykes S."/>
            <person name="Wortman J."/>
            <person name="Nusbaum C."/>
            <person name="Birren B."/>
        </authorList>
    </citation>
    <scope>NUCLEOTIDE SEQUENCE</scope>
    <source>
        <strain evidence="4">CBS 10117</strain>
    </source>
</reference>
<reference evidence="4" key="3">
    <citation type="submission" date="2024-02" db="EMBL/GenBank/DDBJ databases">
        <title>Comparative genomics of Cryptococcus and Kwoniella reveals pathogenesis evolution and contrasting modes of karyotype evolution via chromosome fusion or intercentromeric recombination.</title>
        <authorList>
            <person name="Coelho M.A."/>
            <person name="David-Palma M."/>
            <person name="Shea T."/>
            <person name="Bowers K."/>
            <person name="McGinley-Smith S."/>
            <person name="Mohammad A.W."/>
            <person name="Gnirke A."/>
            <person name="Yurkov A.M."/>
            <person name="Nowrousian M."/>
            <person name="Sun S."/>
            <person name="Cuomo C.A."/>
            <person name="Heitman J."/>
        </authorList>
    </citation>
    <scope>NUCLEOTIDE SEQUENCE</scope>
    <source>
        <strain evidence="4">CBS 10117</strain>
    </source>
</reference>
<feature type="compositionally biased region" description="Low complexity" evidence="1">
    <location>
        <begin position="112"/>
        <end position="126"/>
    </location>
</feature>
<dbReference type="EMBL" id="CP144535">
    <property type="protein sequence ID" value="WWC62816.1"/>
    <property type="molecule type" value="Genomic_DNA"/>
</dbReference>
<dbReference type="KEGG" id="kdj:28968839"/>
<feature type="region of interest" description="Disordered" evidence="1">
    <location>
        <begin position="201"/>
        <end position="357"/>
    </location>
</feature>
<dbReference type="Gene3D" id="1.20.5.170">
    <property type="match status" value="1"/>
</dbReference>
<dbReference type="GeneID" id="28968839"/>
<dbReference type="STRING" id="1296121.A0A1A6A2K7"/>
<dbReference type="OrthoDB" id="2596881at2759"/>
<dbReference type="EMBL" id="KI894032">
    <property type="protein sequence ID" value="OBR84283.1"/>
    <property type="molecule type" value="Genomic_DNA"/>
</dbReference>
<dbReference type="GO" id="GO:0003700">
    <property type="term" value="F:DNA-binding transcription factor activity"/>
    <property type="evidence" value="ECO:0007669"/>
    <property type="project" value="InterPro"/>
</dbReference>
<evidence type="ECO:0000313" key="5">
    <source>
        <dbReference type="Proteomes" id="UP000078595"/>
    </source>
</evidence>
<feature type="compositionally biased region" description="Low complexity" evidence="1">
    <location>
        <begin position="23"/>
        <end position="42"/>
    </location>
</feature>
<feature type="compositionally biased region" description="Polar residues" evidence="1">
    <location>
        <begin position="225"/>
        <end position="234"/>
    </location>
</feature>
<dbReference type="VEuPathDB" id="FungiDB:I303_05140"/>
<dbReference type="AlphaFoldDB" id="A0A1A6A2K7"/>
<feature type="compositionally biased region" description="Low complexity" evidence="1">
    <location>
        <begin position="321"/>
        <end position="337"/>
    </location>
</feature>
<dbReference type="InterPro" id="IPR004827">
    <property type="entry name" value="bZIP"/>
</dbReference>